<dbReference type="InterPro" id="IPR011701">
    <property type="entry name" value="MFS"/>
</dbReference>
<dbReference type="InterPro" id="IPR020846">
    <property type="entry name" value="MFS_dom"/>
</dbReference>
<feature type="transmembrane region" description="Helical" evidence="6">
    <location>
        <begin position="28"/>
        <end position="56"/>
    </location>
</feature>
<feature type="transmembrane region" description="Helical" evidence="6">
    <location>
        <begin position="202"/>
        <end position="226"/>
    </location>
</feature>
<dbReference type="Pfam" id="PF07690">
    <property type="entry name" value="MFS_1"/>
    <property type="match status" value="1"/>
</dbReference>
<feature type="transmembrane region" description="Helical" evidence="6">
    <location>
        <begin position="132"/>
        <end position="153"/>
    </location>
</feature>
<evidence type="ECO:0000256" key="6">
    <source>
        <dbReference type="SAM" id="Phobius"/>
    </source>
</evidence>
<evidence type="ECO:0000313" key="9">
    <source>
        <dbReference type="Proteomes" id="UP001268542"/>
    </source>
</evidence>
<keyword evidence="3 6" id="KW-0812">Transmembrane</keyword>
<feature type="domain" description="Major facilitator superfamily (MFS) profile" evidence="7">
    <location>
        <begin position="7"/>
        <end position="378"/>
    </location>
</feature>
<dbReference type="InterPro" id="IPR036259">
    <property type="entry name" value="MFS_trans_sf"/>
</dbReference>
<keyword evidence="2" id="KW-1003">Cell membrane</keyword>
<proteinExistence type="predicted"/>
<keyword evidence="5 6" id="KW-0472">Membrane</keyword>
<evidence type="ECO:0000313" key="8">
    <source>
        <dbReference type="EMBL" id="MDT9592109.1"/>
    </source>
</evidence>
<feature type="transmembrane region" description="Helical" evidence="6">
    <location>
        <begin position="356"/>
        <end position="375"/>
    </location>
</feature>
<comment type="subcellular location">
    <subcellularLocation>
        <location evidence="1">Cell membrane</location>
        <topology evidence="1">Multi-pass membrane protein</topology>
    </subcellularLocation>
</comment>
<dbReference type="PANTHER" id="PTHR43124:SF3">
    <property type="entry name" value="CHLORAMPHENICOL EFFLUX PUMP RV0191"/>
    <property type="match status" value="1"/>
</dbReference>
<reference evidence="8 9" key="1">
    <citation type="submission" date="2023-08" db="EMBL/GenBank/DDBJ databases">
        <title>Nocardioides seae sp. nov., a bacterium isolated from a soil.</title>
        <authorList>
            <person name="Wang X."/>
        </authorList>
    </citation>
    <scope>NUCLEOTIDE SEQUENCE [LARGE SCALE GENOMIC DNA]</scope>
    <source>
        <strain evidence="8 9">YZH12</strain>
    </source>
</reference>
<dbReference type="PANTHER" id="PTHR43124">
    <property type="entry name" value="PURINE EFFLUX PUMP PBUE"/>
    <property type="match status" value="1"/>
</dbReference>
<evidence type="ECO:0000256" key="2">
    <source>
        <dbReference type="ARBA" id="ARBA00022475"/>
    </source>
</evidence>
<dbReference type="RefSeq" id="WP_315731325.1">
    <property type="nucleotide sequence ID" value="NZ_JAVYII010000001.1"/>
</dbReference>
<evidence type="ECO:0000256" key="3">
    <source>
        <dbReference type="ARBA" id="ARBA00022692"/>
    </source>
</evidence>
<feature type="transmembrane region" description="Helical" evidence="6">
    <location>
        <begin position="76"/>
        <end position="96"/>
    </location>
</feature>
<feature type="transmembrane region" description="Helical" evidence="6">
    <location>
        <begin position="238"/>
        <end position="258"/>
    </location>
</feature>
<gene>
    <name evidence="8" type="ORF">RDV89_03470</name>
</gene>
<evidence type="ECO:0000256" key="5">
    <source>
        <dbReference type="ARBA" id="ARBA00023136"/>
    </source>
</evidence>
<keyword evidence="9" id="KW-1185">Reference proteome</keyword>
<name>A0ABU3PSF0_9ACTN</name>
<dbReference type="Gene3D" id="1.20.1250.20">
    <property type="entry name" value="MFS general substrate transporter like domains"/>
    <property type="match status" value="1"/>
</dbReference>
<organism evidence="8 9">
    <name type="scientific">Nocardioides imazamoxiresistens</name>
    <dbReference type="NCBI Taxonomy" id="3231893"/>
    <lineage>
        <taxon>Bacteria</taxon>
        <taxon>Bacillati</taxon>
        <taxon>Actinomycetota</taxon>
        <taxon>Actinomycetes</taxon>
        <taxon>Propionibacteriales</taxon>
        <taxon>Nocardioidaceae</taxon>
        <taxon>Nocardioides</taxon>
    </lineage>
</organism>
<sequence>MPGRPSPAVLLRLTTGTSSLDRYVMPPMLVAIAADLGVSLADVVAAAGAYFLVYGLTQPLWGFASDRFGRVRTMRVTLALAGVCSLLSALSPTVAALAVARALAGGFFGAAYPSTLVYVGDTVPPERRQRQITGLMVGVALGTALASVGGGLLADVATWRAAFVVTGTASVVLAVLLGALPEPASDQPRPRPMAAIRAIRRTPVALVVLCFALVEGAVLLGALTLLPAAVESGGASATVAGAVAAVYGAAVLVGSQVVGRLSATWPPARLIAIGGSFAVVGSLLVVVARSPWSAVLAATCIGLAWTSMHSSLQTWATQVVPGARATMVSFFASALFVGNALGAALVGGLAEAGRFWVVYAGFAALAVPLTVLATWRRARWSDPDAA</sequence>
<accession>A0ABU3PSF0</accession>
<feature type="transmembrane region" description="Helical" evidence="6">
    <location>
        <begin position="328"/>
        <end position="350"/>
    </location>
</feature>
<dbReference type="SUPFAM" id="SSF103473">
    <property type="entry name" value="MFS general substrate transporter"/>
    <property type="match status" value="1"/>
</dbReference>
<evidence type="ECO:0000259" key="7">
    <source>
        <dbReference type="PROSITE" id="PS50850"/>
    </source>
</evidence>
<feature type="transmembrane region" description="Helical" evidence="6">
    <location>
        <begin position="294"/>
        <end position="316"/>
    </location>
</feature>
<feature type="transmembrane region" description="Helical" evidence="6">
    <location>
        <begin position="159"/>
        <end position="181"/>
    </location>
</feature>
<evidence type="ECO:0000256" key="1">
    <source>
        <dbReference type="ARBA" id="ARBA00004651"/>
    </source>
</evidence>
<dbReference type="Proteomes" id="UP001268542">
    <property type="component" value="Unassembled WGS sequence"/>
</dbReference>
<feature type="transmembrane region" description="Helical" evidence="6">
    <location>
        <begin position="270"/>
        <end position="288"/>
    </location>
</feature>
<dbReference type="PROSITE" id="PS50850">
    <property type="entry name" value="MFS"/>
    <property type="match status" value="1"/>
</dbReference>
<keyword evidence="4 6" id="KW-1133">Transmembrane helix</keyword>
<evidence type="ECO:0000256" key="4">
    <source>
        <dbReference type="ARBA" id="ARBA00022989"/>
    </source>
</evidence>
<protein>
    <submittedName>
        <fullName evidence="8">MFS transporter</fullName>
    </submittedName>
</protein>
<dbReference type="EMBL" id="JAVYII010000001">
    <property type="protein sequence ID" value="MDT9592109.1"/>
    <property type="molecule type" value="Genomic_DNA"/>
</dbReference>
<dbReference type="InterPro" id="IPR050189">
    <property type="entry name" value="MFS_Efflux_Transporters"/>
</dbReference>
<comment type="caution">
    <text evidence="8">The sequence shown here is derived from an EMBL/GenBank/DDBJ whole genome shotgun (WGS) entry which is preliminary data.</text>
</comment>